<gene>
    <name evidence="1" type="ORF">XPR_4260</name>
</gene>
<proteinExistence type="predicted"/>
<evidence type="ECO:0000313" key="2">
    <source>
        <dbReference type="Proteomes" id="UP000019084"/>
    </source>
</evidence>
<evidence type="ECO:0000313" key="1">
    <source>
        <dbReference type="EMBL" id="GAE57625.1"/>
    </source>
</evidence>
<name>W4SM23_9XANT</name>
<dbReference type="Proteomes" id="UP000019084">
    <property type="component" value="Unassembled WGS sequence"/>
</dbReference>
<sequence>MGCVCDYAEAGFRNSLGQCTVRRTQ</sequence>
<organism evidence="1 2">
    <name type="scientific">Xanthomonas arboricola pv. pruni MAFF 301420</name>
    <dbReference type="NCBI Taxonomy" id="1418095"/>
    <lineage>
        <taxon>Bacteria</taxon>
        <taxon>Pseudomonadati</taxon>
        <taxon>Pseudomonadota</taxon>
        <taxon>Gammaproteobacteria</taxon>
        <taxon>Lysobacterales</taxon>
        <taxon>Lysobacteraceae</taxon>
        <taxon>Xanthomonas</taxon>
    </lineage>
</organism>
<dbReference type="AlphaFoldDB" id="W4SM23"/>
<comment type="caution">
    <text evidence="1">The sequence shown here is derived from an EMBL/GenBank/DDBJ whole genome shotgun (WGS) entry which is preliminary data.</text>
</comment>
<feature type="non-terminal residue" evidence="1">
    <location>
        <position position="25"/>
    </location>
</feature>
<accession>W4SM23</accession>
<reference evidence="1 2" key="1">
    <citation type="submission" date="2014-01" db="EMBL/GenBank/DDBJ databases">
        <title>Genome sequence and analysis of Xanthomonas arboricola pv. pruni.</title>
        <authorList>
            <person name="Fujikawa T."/>
            <person name="Nakazono-Nagaoka E."/>
        </authorList>
    </citation>
    <scope>NUCLEOTIDE SEQUENCE [LARGE SCALE GENOMIC DNA]</scope>
    <source>
        <strain evidence="2">MAFF 301420</strain>
    </source>
</reference>
<dbReference type="EMBL" id="BAVC01000358">
    <property type="protein sequence ID" value="GAE57625.1"/>
    <property type="molecule type" value="Genomic_DNA"/>
</dbReference>
<protein>
    <submittedName>
        <fullName evidence="1">Uncharacterized protein</fullName>
    </submittedName>
</protein>